<proteinExistence type="predicted"/>
<dbReference type="EMBL" id="CP110226">
    <property type="protein sequence ID" value="UZD24559.1"/>
    <property type="molecule type" value="Genomic_DNA"/>
</dbReference>
<sequence length="78" mass="9644">MPRTLSVEEVLNPSDFLRKFYLKHSLKKWIRRWNQFREMAFYSYSIFDGDEGEYLEDFNYFLKLTEACYLIHSRYSPI</sequence>
<name>A0ABY6MM03_9BACT</name>
<dbReference type="Proteomes" id="UP001163156">
    <property type="component" value="Chromosome"/>
</dbReference>
<gene>
    <name evidence="1" type="ORF">OM944_08660</name>
</gene>
<organism evidence="1 2">
    <name type="scientific">Algoriphagus halophytocola</name>
    <dbReference type="NCBI Taxonomy" id="2991499"/>
    <lineage>
        <taxon>Bacteria</taxon>
        <taxon>Pseudomonadati</taxon>
        <taxon>Bacteroidota</taxon>
        <taxon>Cytophagia</taxon>
        <taxon>Cytophagales</taxon>
        <taxon>Cyclobacteriaceae</taxon>
        <taxon>Algoriphagus</taxon>
    </lineage>
</organism>
<keyword evidence="2" id="KW-1185">Reference proteome</keyword>
<dbReference type="RefSeq" id="WP_264811270.1">
    <property type="nucleotide sequence ID" value="NZ_CP110226.1"/>
</dbReference>
<accession>A0ABY6MM03</accession>
<evidence type="ECO:0000313" key="2">
    <source>
        <dbReference type="Proteomes" id="UP001163156"/>
    </source>
</evidence>
<protein>
    <submittedName>
        <fullName evidence="1">Uncharacterized protein</fullName>
    </submittedName>
</protein>
<evidence type="ECO:0000313" key="1">
    <source>
        <dbReference type="EMBL" id="UZD24559.1"/>
    </source>
</evidence>
<reference evidence="1" key="1">
    <citation type="submission" date="2022-10" db="EMBL/GenBank/DDBJ databases">
        <title>Algoriphagus sp. a novel bacteria isolate from halophytes salicornia europaea.</title>
        <authorList>
            <person name="Peng Y."/>
            <person name="Jiang L."/>
            <person name="Lee J."/>
        </authorList>
    </citation>
    <scope>NUCLEOTIDE SEQUENCE</scope>
    <source>
        <strain evidence="1">TR-M5</strain>
    </source>
</reference>